<organism evidence="2 3">
    <name type="scientific">Desmophyllum pertusum</name>
    <dbReference type="NCBI Taxonomy" id="174260"/>
    <lineage>
        <taxon>Eukaryota</taxon>
        <taxon>Metazoa</taxon>
        <taxon>Cnidaria</taxon>
        <taxon>Anthozoa</taxon>
        <taxon>Hexacorallia</taxon>
        <taxon>Scleractinia</taxon>
        <taxon>Caryophylliina</taxon>
        <taxon>Caryophylliidae</taxon>
        <taxon>Desmophyllum</taxon>
    </lineage>
</organism>
<protein>
    <submittedName>
        <fullName evidence="2">Uncharacterized protein</fullName>
    </submittedName>
</protein>
<comment type="caution">
    <text evidence="2">The sequence shown here is derived from an EMBL/GenBank/DDBJ whole genome shotgun (WGS) entry which is preliminary data.</text>
</comment>
<name>A0A9W9ZTY0_9CNID</name>
<keyword evidence="3" id="KW-1185">Reference proteome</keyword>
<evidence type="ECO:0000256" key="1">
    <source>
        <dbReference type="SAM" id="Phobius"/>
    </source>
</evidence>
<keyword evidence="1" id="KW-0812">Transmembrane</keyword>
<dbReference type="OrthoDB" id="5955466at2759"/>
<feature type="transmembrane region" description="Helical" evidence="1">
    <location>
        <begin position="142"/>
        <end position="163"/>
    </location>
</feature>
<keyword evidence="1" id="KW-1133">Transmembrane helix</keyword>
<dbReference type="AlphaFoldDB" id="A0A9W9ZTY0"/>
<feature type="transmembrane region" description="Helical" evidence="1">
    <location>
        <begin position="12"/>
        <end position="35"/>
    </location>
</feature>
<feature type="transmembrane region" description="Helical" evidence="1">
    <location>
        <begin position="72"/>
        <end position="100"/>
    </location>
</feature>
<accession>A0A9W9ZTY0</accession>
<proteinExistence type="predicted"/>
<sequence>MAGEAEPGKAKAAGIVGILIGCIALINLICGFIYIGLVHGAVDGAGLYSGFGQLIIAILGVVTWLKLSKGAFVGYLVMCILWLIVTIVQVIIALIAWLIWWWFKTEAKKYCAQVGEKCICHGSKVLPTPVDDCDSIATIESVFIAMVIANVIGTILIFAGSIIGCMGTCCAKTNTTNVVVVTTTGMVMTTTTTNEAPPEYPATVKY</sequence>
<evidence type="ECO:0000313" key="3">
    <source>
        <dbReference type="Proteomes" id="UP001163046"/>
    </source>
</evidence>
<gene>
    <name evidence="2" type="ORF">OS493_004422</name>
</gene>
<feature type="transmembrane region" description="Helical" evidence="1">
    <location>
        <begin position="47"/>
        <end position="65"/>
    </location>
</feature>
<dbReference type="Proteomes" id="UP001163046">
    <property type="component" value="Unassembled WGS sequence"/>
</dbReference>
<dbReference type="EMBL" id="MU825874">
    <property type="protein sequence ID" value="KAJ7387425.1"/>
    <property type="molecule type" value="Genomic_DNA"/>
</dbReference>
<keyword evidence="1" id="KW-0472">Membrane</keyword>
<reference evidence="2" key="1">
    <citation type="submission" date="2023-01" db="EMBL/GenBank/DDBJ databases">
        <title>Genome assembly of the deep-sea coral Lophelia pertusa.</title>
        <authorList>
            <person name="Herrera S."/>
            <person name="Cordes E."/>
        </authorList>
    </citation>
    <scope>NUCLEOTIDE SEQUENCE</scope>
    <source>
        <strain evidence="2">USNM1676648</strain>
        <tissue evidence="2">Polyp</tissue>
    </source>
</reference>
<evidence type="ECO:0000313" key="2">
    <source>
        <dbReference type="EMBL" id="KAJ7387425.1"/>
    </source>
</evidence>